<dbReference type="Pfam" id="PF14368">
    <property type="entry name" value="LTP_2"/>
    <property type="match status" value="1"/>
</dbReference>
<evidence type="ECO:0000256" key="9">
    <source>
        <dbReference type="SAM" id="MobiDB-lite"/>
    </source>
</evidence>
<dbReference type="InterPro" id="IPR016140">
    <property type="entry name" value="Bifunc_inhib/LTP/seed_store"/>
</dbReference>
<feature type="domain" description="Bifunctional inhibitor/plant lipid transfer protein/seed storage helical" evidence="11">
    <location>
        <begin position="41"/>
        <end position="119"/>
    </location>
</feature>
<dbReference type="GO" id="GO:0006869">
    <property type="term" value="P:lipid transport"/>
    <property type="evidence" value="ECO:0007669"/>
    <property type="project" value="InterPro"/>
</dbReference>
<dbReference type="Proteomes" id="UP001345219">
    <property type="component" value="Chromosome 22"/>
</dbReference>
<keyword evidence="7" id="KW-0325">Glycoprotein</keyword>
<evidence type="ECO:0000256" key="2">
    <source>
        <dbReference type="ARBA" id="ARBA00009748"/>
    </source>
</evidence>
<dbReference type="Gene3D" id="1.10.110.10">
    <property type="entry name" value="Plant lipid-transfer and hydrophobic proteins"/>
    <property type="match status" value="1"/>
</dbReference>
<evidence type="ECO:0000256" key="1">
    <source>
        <dbReference type="ARBA" id="ARBA00004609"/>
    </source>
</evidence>
<keyword evidence="4" id="KW-0472">Membrane</keyword>
<dbReference type="AlphaFoldDB" id="A0AAN7QPQ6"/>
<reference evidence="12 13" key="1">
    <citation type="journal article" date="2023" name="Hortic Res">
        <title>Pangenome of water caltrop reveals structural variations and asymmetric subgenome divergence after allopolyploidization.</title>
        <authorList>
            <person name="Zhang X."/>
            <person name="Chen Y."/>
            <person name="Wang L."/>
            <person name="Yuan Y."/>
            <person name="Fang M."/>
            <person name="Shi L."/>
            <person name="Lu R."/>
            <person name="Comes H.P."/>
            <person name="Ma Y."/>
            <person name="Chen Y."/>
            <person name="Huang G."/>
            <person name="Zhou Y."/>
            <person name="Zheng Z."/>
            <person name="Qiu Y."/>
        </authorList>
    </citation>
    <scope>NUCLEOTIDE SEQUENCE [LARGE SCALE GENOMIC DNA]</scope>
    <source>
        <tissue evidence="12">Roots</tissue>
    </source>
</reference>
<gene>
    <name evidence="12" type="ORF">SAY87_028856</name>
</gene>
<keyword evidence="4" id="KW-0336">GPI-anchor</keyword>
<keyword evidence="3" id="KW-1003">Cell membrane</keyword>
<dbReference type="PANTHER" id="PTHR33044">
    <property type="entry name" value="BIFUNCTIONAL INHIBITOR/LIPID-TRANSFER PROTEIN/SEED STORAGE 2S ALBUMIN SUPERFAMILY PROTEIN-RELATED"/>
    <property type="match status" value="1"/>
</dbReference>
<evidence type="ECO:0000256" key="6">
    <source>
        <dbReference type="ARBA" id="ARBA00023157"/>
    </source>
</evidence>
<keyword evidence="8" id="KW-0449">Lipoprotein</keyword>
<proteinExistence type="inferred from homology"/>
<organism evidence="12 13">
    <name type="scientific">Trapa incisa</name>
    <dbReference type="NCBI Taxonomy" id="236973"/>
    <lineage>
        <taxon>Eukaryota</taxon>
        <taxon>Viridiplantae</taxon>
        <taxon>Streptophyta</taxon>
        <taxon>Embryophyta</taxon>
        <taxon>Tracheophyta</taxon>
        <taxon>Spermatophyta</taxon>
        <taxon>Magnoliopsida</taxon>
        <taxon>eudicotyledons</taxon>
        <taxon>Gunneridae</taxon>
        <taxon>Pentapetalae</taxon>
        <taxon>rosids</taxon>
        <taxon>malvids</taxon>
        <taxon>Myrtales</taxon>
        <taxon>Lythraceae</taxon>
        <taxon>Trapa</taxon>
    </lineage>
</organism>
<dbReference type="PRINTS" id="PR00382">
    <property type="entry name" value="LIPIDTRNSFER"/>
</dbReference>
<comment type="subcellular location">
    <subcellularLocation>
        <location evidence="1">Cell membrane</location>
        <topology evidence="1">Lipid-anchor</topology>
        <topology evidence="1">GPI-anchor</topology>
    </subcellularLocation>
</comment>
<accession>A0AAN7QPQ6</accession>
<feature type="region of interest" description="Disordered" evidence="9">
    <location>
        <begin position="120"/>
        <end position="165"/>
    </location>
</feature>
<feature type="chain" id="PRO_5042972811" description="Bifunctional inhibitor/plant lipid transfer protein/seed storage helical domain-containing protein" evidence="10">
    <location>
        <begin position="26"/>
        <end position="185"/>
    </location>
</feature>
<evidence type="ECO:0000256" key="8">
    <source>
        <dbReference type="ARBA" id="ARBA00023288"/>
    </source>
</evidence>
<feature type="signal peptide" evidence="10">
    <location>
        <begin position="1"/>
        <end position="25"/>
    </location>
</feature>
<evidence type="ECO:0000256" key="3">
    <source>
        <dbReference type="ARBA" id="ARBA00022475"/>
    </source>
</evidence>
<evidence type="ECO:0000313" key="13">
    <source>
        <dbReference type="Proteomes" id="UP001345219"/>
    </source>
</evidence>
<dbReference type="GO" id="GO:0098552">
    <property type="term" value="C:side of membrane"/>
    <property type="evidence" value="ECO:0007669"/>
    <property type="project" value="UniProtKB-KW"/>
</dbReference>
<comment type="caution">
    <text evidence="12">The sequence shown here is derived from an EMBL/GenBank/DDBJ whole genome shotgun (WGS) entry which is preliminary data.</text>
</comment>
<keyword evidence="6" id="KW-1015">Disulfide bond</keyword>
<dbReference type="GO" id="GO:0008289">
    <property type="term" value="F:lipid binding"/>
    <property type="evidence" value="ECO:0007669"/>
    <property type="project" value="InterPro"/>
</dbReference>
<evidence type="ECO:0000256" key="7">
    <source>
        <dbReference type="ARBA" id="ARBA00023180"/>
    </source>
</evidence>
<feature type="compositionally biased region" description="Pro residues" evidence="9">
    <location>
        <begin position="126"/>
        <end position="150"/>
    </location>
</feature>
<dbReference type="InterPro" id="IPR000528">
    <property type="entry name" value="Plant_nsLTP"/>
</dbReference>
<evidence type="ECO:0000256" key="10">
    <source>
        <dbReference type="SAM" id="SignalP"/>
    </source>
</evidence>
<evidence type="ECO:0000313" key="12">
    <source>
        <dbReference type="EMBL" id="KAK4773837.1"/>
    </source>
</evidence>
<comment type="similarity">
    <text evidence="2">Belongs to the plant LTP family.</text>
</comment>
<dbReference type="EMBL" id="JAXIOK010000004">
    <property type="protein sequence ID" value="KAK4773837.1"/>
    <property type="molecule type" value="Genomic_DNA"/>
</dbReference>
<dbReference type="InterPro" id="IPR043325">
    <property type="entry name" value="LTSS"/>
</dbReference>
<keyword evidence="13" id="KW-1185">Reference proteome</keyword>
<sequence>MEKTTRLLCIFAAILALSSSHKVSSLDTPALAPGPAARASCDDVIYDMLDCVTYISAWGSSNHPSASCCSGVKSVMDFDGKCICVAIKSSAQLGIQINMTRVEELPSLCKLKPYPLGECDSSGAPEPSPVQPPSAGPSPPSATPTTPQSPAPAEAPKSSGFRPPTSASLATLTTIALAVCYSMLV</sequence>
<evidence type="ECO:0000259" key="11">
    <source>
        <dbReference type="SMART" id="SM00499"/>
    </source>
</evidence>
<evidence type="ECO:0000256" key="5">
    <source>
        <dbReference type="ARBA" id="ARBA00022729"/>
    </source>
</evidence>
<dbReference type="InterPro" id="IPR036312">
    <property type="entry name" value="Bifun_inhib/LTP/seed_sf"/>
</dbReference>
<dbReference type="SUPFAM" id="SSF47699">
    <property type="entry name" value="Bifunctional inhibitor/lipid-transfer protein/seed storage 2S albumin"/>
    <property type="match status" value="1"/>
</dbReference>
<evidence type="ECO:0000256" key="4">
    <source>
        <dbReference type="ARBA" id="ARBA00022622"/>
    </source>
</evidence>
<protein>
    <recommendedName>
        <fullName evidence="11">Bifunctional inhibitor/plant lipid transfer protein/seed storage helical domain-containing protein</fullName>
    </recommendedName>
</protein>
<keyword evidence="5 10" id="KW-0732">Signal</keyword>
<dbReference type="GO" id="GO:0005886">
    <property type="term" value="C:plasma membrane"/>
    <property type="evidence" value="ECO:0007669"/>
    <property type="project" value="UniProtKB-SubCell"/>
</dbReference>
<dbReference type="SMART" id="SM00499">
    <property type="entry name" value="AAI"/>
    <property type="match status" value="1"/>
</dbReference>
<name>A0AAN7QPQ6_9MYRT</name>